<dbReference type="EMBL" id="CM002869">
    <property type="protein sequence ID" value="KFK42905.1"/>
    <property type="molecule type" value="Genomic_DNA"/>
</dbReference>
<reference evidence="2" key="1">
    <citation type="journal article" date="2015" name="Nat. Plants">
        <title>Genome expansion of Arabis alpina linked with retrotransposition and reduced symmetric DNA methylation.</title>
        <authorList>
            <person name="Willing E.M."/>
            <person name="Rawat V."/>
            <person name="Mandakova T."/>
            <person name="Maumus F."/>
            <person name="James G.V."/>
            <person name="Nordstroem K.J."/>
            <person name="Becker C."/>
            <person name="Warthmann N."/>
            <person name="Chica C."/>
            <person name="Szarzynska B."/>
            <person name="Zytnicki M."/>
            <person name="Albani M.C."/>
            <person name="Kiefer C."/>
            <person name="Bergonzi S."/>
            <person name="Castaings L."/>
            <person name="Mateos J.L."/>
            <person name="Berns M.C."/>
            <person name="Bujdoso N."/>
            <person name="Piofczyk T."/>
            <person name="de Lorenzo L."/>
            <person name="Barrero-Sicilia C."/>
            <person name="Mateos I."/>
            <person name="Piednoel M."/>
            <person name="Hagmann J."/>
            <person name="Chen-Min-Tao R."/>
            <person name="Iglesias-Fernandez R."/>
            <person name="Schuster S.C."/>
            <person name="Alonso-Blanco C."/>
            <person name="Roudier F."/>
            <person name="Carbonero P."/>
            <person name="Paz-Ares J."/>
            <person name="Davis S.J."/>
            <person name="Pecinka A."/>
            <person name="Quesneville H."/>
            <person name="Colot V."/>
            <person name="Lysak M.A."/>
            <person name="Weigel D."/>
            <person name="Coupland G."/>
            <person name="Schneeberger K."/>
        </authorList>
    </citation>
    <scope>NUCLEOTIDE SEQUENCE [LARGE SCALE GENOMIC DNA]</scope>
    <source>
        <strain evidence="2">cv. Pajares</strain>
    </source>
</reference>
<sequence length="84" mass="9496">MEKTTMKTNESRPSLSSLRSSFCTTFGLTDIFLALARELRPELFSSFQAKNMTSTEMAMSLFPRLTEDIGMNNKEPVKTLLLPD</sequence>
<accession>A0A087HLA3</accession>
<dbReference type="Proteomes" id="UP000029120">
    <property type="component" value="Chromosome 1"/>
</dbReference>
<keyword evidence="2" id="KW-1185">Reference proteome</keyword>
<dbReference type="Gramene" id="KFK42905">
    <property type="protein sequence ID" value="KFK42905"/>
    <property type="gene ID" value="AALP_AA1G053500"/>
</dbReference>
<gene>
    <name evidence="1" type="ordered locus">AALP_Aa1g053500</name>
</gene>
<proteinExistence type="predicted"/>
<evidence type="ECO:0000313" key="1">
    <source>
        <dbReference type="EMBL" id="KFK42905.1"/>
    </source>
</evidence>
<organism evidence="1 2">
    <name type="scientific">Arabis alpina</name>
    <name type="common">Alpine rock-cress</name>
    <dbReference type="NCBI Taxonomy" id="50452"/>
    <lineage>
        <taxon>Eukaryota</taxon>
        <taxon>Viridiplantae</taxon>
        <taxon>Streptophyta</taxon>
        <taxon>Embryophyta</taxon>
        <taxon>Tracheophyta</taxon>
        <taxon>Spermatophyta</taxon>
        <taxon>Magnoliopsida</taxon>
        <taxon>eudicotyledons</taxon>
        <taxon>Gunneridae</taxon>
        <taxon>Pentapetalae</taxon>
        <taxon>rosids</taxon>
        <taxon>malvids</taxon>
        <taxon>Brassicales</taxon>
        <taxon>Brassicaceae</taxon>
        <taxon>Arabideae</taxon>
        <taxon>Arabis</taxon>
    </lineage>
</organism>
<dbReference type="AlphaFoldDB" id="A0A087HLA3"/>
<protein>
    <submittedName>
        <fullName evidence="1">Uncharacterized protein</fullName>
    </submittedName>
</protein>
<name>A0A087HLA3_ARAAL</name>
<evidence type="ECO:0000313" key="2">
    <source>
        <dbReference type="Proteomes" id="UP000029120"/>
    </source>
</evidence>